<dbReference type="PANTHER" id="PTHR35617">
    <property type="entry name" value="PHAGE_INTEGRASE DOMAIN-CONTAINING PROTEIN"/>
    <property type="match status" value="1"/>
</dbReference>
<dbReference type="Proteomes" id="UP001249851">
    <property type="component" value="Unassembled WGS sequence"/>
</dbReference>
<dbReference type="AlphaFoldDB" id="A0AAD9QGN3"/>
<evidence type="ECO:0000313" key="1">
    <source>
        <dbReference type="EMBL" id="KAK2560969.1"/>
    </source>
</evidence>
<sequence>MLYFRHVIVQVESRRMFLPMQRQKFSKPGPHDPLHPSVRSLLSFLHSLFKKGLSYSALNTGRSAVSNIGINVGDDQDHTPVGKHFLVCRYLKGVFNKIKPLPTYNNIWSVDTVLDYLSCFGPLMRSI</sequence>
<proteinExistence type="predicted"/>
<reference evidence="1" key="1">
    <citation type="journal article" date="2023" name="G3 (Bethesda)">
        <title>Whole genome assembly and annotation of the endangered Caribbean coral Acropora cervicornis.</title>
        <authorList>
            <person name="Selwyn J.D."/>
            <person name="Vollmer S.V."/>
        </authorList>
    </citation>
    <scope>NUCLEOTIDE SEQUENCE</scope>
    <source>
        <strain evidence="1">K2</strain>
    </source>
</reference>
<name>A0AAD9QGN3_ACRCE</name>
<reference evidence="1" key="2">
    <citation type="journal article" date="2023" name="Science">
        <title>Genomic signatures of disease resistance in endangered staghorn corals.</title>
        <authorList>
            <person name="Vollmer S.V."/>
            <person name="Selwyn J.D."/>
            <person name="Despard B.A."/>
            <person name="Roesel C.L."/>
        </authorList>
    </citation>
    <scope>NUCLEOTIDE SEQUENCE</scope>
    <source>
        <strain evidence="1">K2</strain>
    </source>
</reference>
<dbReference type="PANTHER" id="PTHR35617:SF3">
    <property type="entry name" value="CORE-BINDING (CB) DOMAIN-CONTAINING PROTEIN"/>
    <property type="match status" value="1"/>
</dbReference>
<comment type="caution">
    <text evidence="1">The sequence shown here is derived from an EMBL/GenBank/DDBJ whole genome shotgun (WGS) entry which is preliminary data.</text>
</comment>
<accession>A0AAD9QGN3</accession>
<organism evidence="1 2">
    <name type="scientific">Acropora cervicornis</name>
    <name type="common">Staghorn coral</name>
    <dbReference type="NCBI Taxonomy" id="6130"/>
    <lineage>
        <taxon>Eukaryota</taxon>
        <taxon>Metazoa</taxon>
        <taxon>Cnidaria</taxon>
        <taxon>Anthozoa</taxon>
        <taxon>Hexacorallia</taxon>
        <taxon>Scleractinia</taxon>
        <taxon>Astrocoeniina</taxon>
        <taxon>Acroporidae</taxon>
        <taxon>Acropora</taxon>
    </lineage>
</organism>
<dbReference type="EMBL" id="JARQWQ010000034">
    <property type="protein sequence ID" value="KAK2560969.1"/>
    <property type="molecule type" value="Genomic_DNA"/>
</dbReference>
<evidence type="ECO:0000313" key="2">
    <source>
        <dbReference type="Proteomes" id="UP001249851"/>
    </source>
</evidence>
<gene>
    <name evidence="1" type="ORF">P5673_016092</name>
</gene>
<protein>
    <submittedName>
        <fullName evidence="1">Uncharacterized protein</fullName>
    </submittedName>
</protein>
<keyword evidence="2" id="KW-1185">Reference proteome</keyword>